<evidence type="ECO:0000256" key="2">
    <source>
        <dbReference type="ARBA" id="ARBA00022729"/>
    </source>
</evidence>
<gene>
    <name evidence="3" type="ORF">CBG49_02315</name>
</gene>
<dbReference type="AlphaFoldDB" id="A0A1Z4BL83"/>
<dbReference type="InterPro" id="IPR013780">
    <property type="entry name" value="Glyco_hydro_b"/>
</dbReference>
<dbReference type="Gene3D" id="2.60.40.10">
    <property type="entry name" value="Immunoglobulins"/>
    <property type="match status" value="1"/>
</dbReference>
<comment type="similarity">
    <text evidence="1">Belongs to the glycosyl hydrolase 66 family.</text>
</comment>
<dbReference type="EMBL" id="CP022022">
    <property type="protein sequence ID" value="ASF42017.1"/>
    <property type="molecule type" value="Genomic_DNA"/>
</dbReference>
<accession>A0A1Z4BL83</accession>
<dbReference type="Pfam" id="PF13199">
    <property type="entry name" value="Glyco_hydro_66"/>
    <property type="match status" value="1"/>
</dbReference>
<dbReference type="GO" id="GO:0016740">
    <property type="term" value="F:transferase activity"/>
    <property type="evidence" value="ECO:0007669"/>
    <property type="project" value="UniProtKB-KW"/>
</dbReference>
<dbReference type="KEGG" id="capn:CBG49_02315"/>
<dbReference type="Gene3D" id="2.60.40.1180">
    <property type="entry name" value="Golgi alpha-mannosidase II"/>
    <property type="match status" value="1"/>
</dbReference>
<dbReference type="Proteomes" id="UP000197007">
    <property type="component" value="Chromosome"/>
</dbReference>
<dbReference type="InterPro" id="IPR017853">
    <property type="entry name" value="GH"/>
</dbReference>
<proteinExistence type="inferred from homology"/>
<dbReference type="SUPFAM" id="SSF51445">
    <property type="entry name" value="(Trans)glycosidases"/>
    <property type="match status" value="1"/>
</dbReference>
<protein>
    <submittedName>
        <fullName evidence="3">Cycloisomaltooligosaccharide glucanotransferase</fullName>
    </submittedName>
</protein>
<dbReference type="PROSITE" id="PS51257">
    <property type="entry name" value="PROKAR_LIPOPROTEIN"/>
    <property type="match status" value="1"/>
</dbReference>
<keyword evidence="3" id="KW-0808">Transferase</keyword>
<dbReference type="InterPro" id="IPR013783">
    <property type="entry name" value="Ig-like_fold"/>
</dbReference>
<evidence type="ECO:0000313" key="3">
    <source>
        <dbReference type="EMBL" id="ASF42017.1"/>
    </source>
</evidence>
<dbReference type="InterPro" id="IPR025092">
    <property type="entry name" value="Glyco_hydro_66"/>
</dbReference>
<evidence type="ECO:0000256" key="1">
    <source>
        <dbReference type="ARBA" id="ARBA00010837"/>
    </source>
</evidence>
<reference evidence="4" key="1">
    <citation type="submission" date="2017-06" db="EMBL/GenBank/DDBJ databases">
        <title>Complete genome sequence of Capnocytophaga sp. KCOM 1579 (=ChDC OS43) isolated from a human refractory periapical abscess lesion.</title>
        <authorList>
            <person name="Kook J.-K."/>
            <person name="Park S.-N."/>
            <person name="Lim Y.K."/>
            <person name="Roh H."/>
        </authorList>
    </citation>
    <scope>NUCLEOTIDE SEQUENCE [LARGE SCALE GENOMIC DNA]</scope>
    <source>
        <strain evidence="4">ChDC OS43</strain>
    </source>
</reference>
<keyword evidence="4" id="KW-1185">Reference proteome</keyword>
<dbReference type="Gene3D" id="3.20.20.80">
    <property type="entry name" value="Glycosidases"/>
    <property type="match status" value="1"/>
</dbReference>
<keyword evidence="2" id="KW-0732">Signal</keyword>
<sequence length="579" mass="65276">MKALYTLFFATTLSLFSCEKNDTPSNNPITYGETYLKIDISTDKAVYTPGSTVRFSLASMPSGTYKVRYSHLGEIIKEEPLTSASWRWVTPADDYRGYLVEIYQEAGGKQNTYGSIAVDVSSDWTKFPRYGFLSSYGKNEPIEKNIDFMNRCHINGIQFYDWMYDHHKPLAGTPQNPATEWTDLFKRPTFLSTVRGYISAAHSKGMKAMFYNLAFGALKNAEADGVAKEWFLYKDNQHKEKDAHLLGDFARSSIYLTNPGNAHWQNYLAGRNSDVYAVFGFDGYHIDQLGGRGTVYDYNGNSVDLLPQYASFINAMKNAHPNKRLVMNAVGQYGQTEIAGTNKVDFLYTEVWDEKTYDQLARIILDNYNRSNNQLKTVLAAYMDYEKSKNAGFVNEPGVLLANAVIFAFGGAHLEIGEHYLANEYFPNKNLQMKADLKKALITYYDFLVAYQNLLRDGGSYTSAQVTAENATIAAWPAAKDQIACVSKKVNNKEVVHLINFNGVTSMDWRDTNGTQKKPTTVTDLKTTVAVTAQPKKVWFASPDLFGGAPRAVEFTYNNNQITFTLPSLSYWDMVVIEY</sequence>
<dbReference type="RefSeq" id="WP_088593209.1">
    <property type="nucleotide sequence ID" value="NZ_CP022022.1"/>
</dbReference>
<organism evidence="3 4">
    <name type="scientific">Capnocytophaga endodontalis</name>
    <dbReference type="NCBI Taxonomy" id="2708117"/>
    <lineage>
        <taxon>Bacteria</taxon>
        <taxon>Pseudomonadati</taxon>
        <taxon>Bacteroidota</taxon>
        <taxon>Flavobacteriia</taxon>
        <taxon>Flavobacteriales</taxon>
        <taxon>Flavobacteriaceae</taxon>
        <taxon>Capnocytophaga</taxon>
    </lineage>
</organism>
<evidence type="ECO:0000313" key="4">
    <source>
        <dbReference type="Proteomes" id="UP000197007"/>
    </source>
</evidence>
<name>A0A1Z4BL83_9FLAO</name>
<dbReference type="CDD" id="cd14745">
    <property type="entry name" value="GH66"/>
    <property type="match status" value="1"/>
</dbReference>